<keyword evidence="2 7" id="KW-0436">Ligase</keyword>
<dbReference type="PANTHER" id="PTHR48095">
    <property type="entry name" value="PYRUVATE CARBOXYLASE SUBUNIT A"/>
    <property type="match status" value="1"/>
</dbReference>
<dbReference type="Gene3D" id="3.30.470.20">
    <property type="entry name" value="ATP-grasp fold, B domain"/>
    <property type="match status" value="1"/>
</dbReference>
<keyword evidence="3" id="KW-0547">Nucleotide-binding</keyword>
<name>A0A1Q2HQC2_9BACT</name>
<sequence length="88" mass="9984">MPGGFGVRVETFLKQGDFISPNYDSMIAKLLVHQPDRETALATMKRALQEFRIAPIKTTIPASLQIIDHPSYRNNQIDTGFLESEMEF</sequence>
<reference evidence="8" key="1">
    <citation type="submission" date="2017-02" db="EMBL/GenBank/DDBJ databases">
        <title>Comparative genomics and description of representatives of a novel lineage of planctomycetes thriving in anoxic sediments.</title>
        <authorList>
            <person name="Spring S."/>
            <person name="Bunk B."/>
            <person name="Sproer C."/>
            <person name="Klenk H.-P."/>
        </authorList>
    </citation>
    <scope>NUCLEOTIDE SEQUENCE [LARGE SCALE GENOMIC DNA]</scope>
    <source>
        <strain evidence="8">L21-RPul-D3</strain>
    </source>
</reference>
<protein>
    <recommendedName>
        <fullName evidence="1">biotin carboxylase</fullName>
        <ecNumber evidence="1">6.3.4.14</ecNumber>
    </recommendedName>
</protein>
<dbReference type="InterPro" id="IPR051602">
    <property type="entry name" value="ACC_Biotin_Carboxylase"/>
</dbReference>
<dbReference type="KEGG" id="pbu:L21SP3_01261"/>
<evidence type="ECO:0000313" key="7">
    <source>
        <dbReference type="EMBL" id="AQQ09456.1"/>
    </source>
</evidence>
<dbReference type="InterPro" id="IPR005482">
    <property type="entry name" value="Biotin_COase_C"/>
</dbReference>
<feature type="domain" description="Biotin carboxylation" evidence="6">
    <location>
        <begin position="1"/>
        <end position="87"/>
    </location>
</feature>
<dbReference type="GO" id="GO:0005524">
    <property type="term" value="F:ATP binding"/>
    <property type="evidence" value="ECO:0007669"/>
    <property type="project" value="UniProtKB-KW"/>
</dbReference>
<dbReference type="EMBL" id="CP019633">
    <property type="protein sequence ID" value="AQQ09456.1"/>
    <property type="molecule type" value="Genomic_DNA"/>
</dbReference>
<evidence type="ECO:0000256" key="1">
    <source>
        <dbReference type="ARBA" id="ARBA00013263"/>
    </source>
</evidence>
<dbReference type="Proteomes" id="UP000188273">
    <property type="component" value="Chromosome"/>
</dbReference>
<dbReference type="AlphaFoldDB" id="A0A1Q2HQC2"/>
<dbReference type="SUPFAM" id="SSF51246">
    <property type="entry name" value="Rudiment single hybrid motif"/>
    <property type="match status" value="1"/>
</dbReference>
<dbReference type="STRING" id="1940790.L21SP3_01261"/>
<dbReference type="InterPro" id="IPR011054">
    <property type="entry name" value="Rudment_hybrid_motif"/>
</dbReference>
<comment type="catalytic activity">
    <reaction evidence="5">
        <text>N(6)-biotinyl-L-lysyl-[protein] + hydrogencarbonate + ATP = N(6)-carboxybiotinyl-L-lysyl-[protein] + ADP + phosphate + H(+)</text>
        <dbReference type="Rhea" id="RHEA:13501"/>
        <dbReference type="Rhea" id="RHEA-COMP:10505"/>
        <dbReference type="Rhea" id="RHEA-COMP:10506"/>
        <dbReference type="ChEBI" id="CHEBI:15378"/>
        <dbReference type="ChEBI" id="CHEBI:17544"/>
        <dbReference type="ChEBI" id="CHEBI:30616"/>
        <dbReference type="ChEBI" id="CHEBI:43474"/>
        <dbReference type="ChEBI" id="CHEBI:83144"/>
        <dbReference type="ChEBI" id="CHEBI:83145"/>
        <dbReference type="ChEBI" id="CHEBI:456216"/>
        <dbReference type="EC" id="6.3.4.14"/>
    </reaction>
</comment>
<evidence type="ECO:0000256" key="3">
    <source>
        <dbReference type="ARBA" id="ARBA00022741"/>
    </source>
</evidence>
<evidence type="ECO:0000256" key="4">
    <source>
        <dbReference type="ARBA" id="ARBA00022840"/>
    </source>
</evidence>
<evidence type="ECO:0000313" key="8">
    <source>
        <dbReference type="Proteomes" id="UP000188273"/>
    </source>
</evidence>
<dbReference type="GO" id="GO:0004075">
    <property type="term" value="F:biotin carboxylase activity"/>
    <property type="evidence" value="ECO:0007669"/>
    <property type="project" value="UniProtKB-EC"/>
</dbReference>
<organism evidence="7 8">
    <name type="scientific">Sedimentisphaera cyanobacteriorum</name>
    <dbReference type="NCBI Taxonomy" id="1940790"/>
    <lineage>
        <taxon>Bacteria</taxon>
        <taxon>Pseudomonadati</taxon>
        <taxon>Planctomycetota</taxon>
        <taxon>Phycisphaerae</taxon>
        <taxon>Sedimentisphaerales</taxon>
        <taxon>Sedimentisphaeraceae</taxon>
        <taxon>Sedimentisphaera</taxon>
    </lineage>
</organism>
<dbReference type="SMART" id="SM00878">
    <property type="entry name" value="Biotin_carb_C"/>
    <property type="match status" value="1"/>
</dbReference>
<dbReference type="PANTHER" id="PTHR48095:SF2">
    <property type="entry name" value="BIOTIN CARBOXYLASE, CHLOROPLASTIC"/>
    <property type="match status" value="1"/>
</dbReference>
<dbReference type="Pfam" id="PF02785">
    <property type="entry name" value="Biotin_carb_C"/>
    <property type="match status" value="1"/>
</dbReference>
<evidence type="ECO:0000256" key="5">
    <source>
        <dbReference type="ARBA" id="ARBA00048600"/>
    </source>
</evidence>
<gene>
    <name evidence="7" type="primary">cfiB</name>
    <name evidence="7" type="ORF">L21SP3_01261</name>
</gene>
<keyword evidence="8" id="KW-1185">Reference proteome</keyword>
<dbReference type="PROSITE" id="PS50979">
    <property type="entry name" value="BC"/>
    <property type="match status" value="1"/>
</dbReference>
<dbReference type="EC" id="6.3.4.14" evidence="1"/>
<accession>A0A1Q2HQC2</accession>
<keyword evidence="4" id="KW-0067">ATP-binding</keyword>
<dbReference type="InterPro" id="IPR011764">
    <property type="entry name" value="Biotin_carboxylation_dom"/>
</dbReference>
<evidence type="ECO:0000256" key="2">
    <source>
        <dbReference type="ARBA" id="ARBA00022598"/>
    </source>
</evidence>
<proteinExistence type="predicted"/>
<evidence type="ECO:0000259" key="6">
    <source>
        <dbReference type="PROSITE" id="PS50979"/>
    </source>
</evidence>